<dbReference type="EMBL" id="VTPV01000003">
    <property type="protein sequence ID" value="KAB1231376.1"/>
    <property type="molecule type" value="Genomic_DNA"/>
</dbReference>
<dbReference type="RefSeq" id="WP_152289303.1">
    <property type="nucleotide sequence ID" value="NZ_VTPV01000003.1"/>
</dbReference>
<keyword evidence="2" id="KW-1185">Reference proteome</keyword>
<gene>
    <name evidence="1" type="ORF">F8D52_06090</name>
</gene>
<reference evidence="1 2" key="1">
    <citation type="journal article" date="2019" name="Stand. Genomic Sci.">
        <title>Draft Whole-Genome Sequence of a Novel Chryseobacterium viscerum Strain Isolated from Fresh Water at Dripping Springs, New Mexico.</title>
        <authorList>
            <person name="Kyndt J.A."/>
            <person name="Moore T.C."/>
        </authorList>
    </citation>
    <scope>NUCLEOTIDE SEQUENCE [LARGE SCALE GENOMIC DNA]</scope>
    <source>
        <strain evidence="1 2">DPS</strain>
    </source>
</reference>
<sequence length="191" mass="22053">MKSLVTSLIVFFFIPVCGQKPVNDTLKRYYQDSLIIHKNFKNGSVSNKLTVKVINPCNSEKNRFDGAVTIISATVKNKNYSDNIVYNYPYAQSGLINVKADNISSYTIDKHLAVLIPFTYCGNWDNDTKVSYIILYNRKKYLHHIKYYCEQEGKCKLKDNLNVTLKDLPSKLRLKVIKDLETKYNNSSNFQ</sequence>
<proteinExistence type="predicted"/>
<name>A0A5N4BSI3_9FLAO</name>
<evidence type="ECO:0008006" key="3">
    <source>
        <dbReference type="Google" id="ProtNLM"/>
    </source>
</evidence>
<comment type="caution">
    <text evidence="1">The sequence shown here is derived from an EMBL/GenBank/DDBJ whole genome shotgun (WGS) entry which is preliminary data.</text>
</comment>
<accession>A0A5N4BSI3</accession>
<protein>
    <recommendedName>
        <fullName evidence="3">DUF4352 domain-containing protein</fullName>
    </recommendedName>
</protein>
<evidence type="ECO:0000313" key="1">
    <source>
        <dbReference type="EMBL" id="KAB1231376.1"/>
    </source>
</evidence>
<evidence type="ECO:0000313" key="2">
    <source>
        <dbReference type="Proteomes" id="UP000326384"/>
    </source>
</evidence>
<dbReference type="Proteomes" id="UP000326384">
    <property type="component" value="Unassembled WGS sequence"/>
</dbReference>
<organism evidence="1 2">
    <name type="scientific">Chryseobacterium viscerum</name>
    <dbReference type="NCBI Taxonomy" id="1037377"/>
    <lineage>
        <taxon>Bacteria</taxon>
        <taxon>Pseudomonadati</taxon>
        <taxon>Bacteroidota</taxon>
        <taxon>Flavobacteriia</taxon>
        <taxon>Flavobacteriales</taxon>
        <taxon>Weeksellaceae</taxon>
        <taxon>Chryseobacterium group</taxon>
        <taxon>Chryseobacterium</taxon>
    </lineage>
</organism>